<evidence type="ECO:0000313" key="2">
    <source>
        <dbReference type="EMBL" id="KAL3672342.1"/>
    </source>
</evidence>
<gene>
    <name evidence="2" type="ORF">V7S43_003031</name>
</gene>
<dbReference type="Proteomes" id="UP001632037">
    <property type="component" value="Unassembled WGS sequence"/>
</dbReference>
<organism evidence="2 3">
    <name type="scientific">Phytophthora oleae</name>
    <dbReference type="NCBI Taxonomy" id="2107226"/>
    <lineage>
        <taxon>Eukaryota</taxon>
        <taxon>Sar</taxon>
        <taxon>Stramenopiles</taxon>
        <taxon>Oomycota</taxon>
        <taxon>Peronosporomycetes</taxon>
        <taxon>Peronosporales</taxon>
        <taxon>Peronosporaceae</taxon>
        <taxon>Phytophthora</taxon>
    </lineage>
</organism>
<name>A0ABD3G163_9STRA</name>
<keyword evidence="3" id="KW-1185">Reference proteome</keyword>
<accession>A0ABD3G163</accession>
<proteinExistence type="predicted"/>
<evidence type="ECO:0000313" key="3">
    <source>
        <dbReference type="Proteomes" id="UP001632037"/>
    </source>
</evidence>
<evidence type="ECO:0000256" key="1">
    <source>
        <dbReference type="SAM" id="MobiDB-lite"/>
    </source>
</evidence>
<dbReference type="EMBL" id="JBIMZQ010000004">
    <property type="protein sequence ID" value="KAL3672342.1"/>
    <property type="molecule type" value="Genomic_DNA"/>
</dbReference>
<feature type="region of interest" description="Disordered" evidence="1">
    <location>
        <begin position="73"/>
        <end position="97"/>
    </location>
</feature>
<dbReference type="AlphaFoldDB" id="A0ABD3G163"/>
<sequence>MFVLPPLISLMPSSSLQLLVFLGFISVLGSDFRLLEPVVTHHEAPEETGHEWHQHDVEPLQLQRVEVQYRQQSAQRRKEAYTPATKYSRRRREEPHAKACYQRNVLQSILY</sequence>
<evidence type="ECO:0008006" key="4">
    <source>
        <dbReference type="Google" id="ProtNLM"/>
    </source>
</evidence>
<protein>
    <recommendedName>
        <fullName evidence="4">Secreted protein</fullName>
    </recommendedName>
</protein>
<reference evidence="2 3" key="1">
    <citation type="submission" date="2024-09" db="EMBL/GenBank/DDBJ databases">
        <title>Genome sequencing and assembly of Phytophthora oleae, isolate VK10A, causative agent of rot of olive drupes.</title>
        <authorList>
            <person name="Conti Taguali S."/>
            <person name="Riolo M."/>
            <person name="La Spada F."/>
            <person name="Cacciola S.O."/>
            <person name="Dionisio G."/>
        </authorList>
    </citation>
    <scope>NUCLEOTIDE SEQUENCE [LARGE SCALE GENOMIC DNA]</scope>
    <source>
        <strain evidence="2 3">VK10A</strain>
    </source>
</reference>
<comment type="caution">
    <text evidence="2">The sequence shown here is derived from an EMBL/GenBank/DDBJ whole genome shotgun (WGS) entry which is preliminary data.</text>
</comment>